<gene>
    <name evidence="11" type="ORF">CcCBS67573_g04690</name>
</gene>
<dbReference type="InterPro" id="IPR000795">
    <property type="entry name" value="T_Tr_GTP-bd_dom"/>
</dbReference>
<dbReference type="GO" id="GO:1990904">
    <property type="term" value="C:ribonucleoprotein complex"/>
    <property type="evidence" value="ECO:0007669"/>
    <property type="project" value="TreeGrafter"/>
</dbReference>
<dbReference type="CDD" id="cd16261">
    <property type="entry name" value="EF2_snRNP_III"/>
    <property type="match status" value="1"/>
</dbReference>
<dbReference type="GO" id="GO:0043022">
    <property type="term" value="F:ribosome binding"/>
    <property type="evidence" value="ECO:0007669"/>
    <property type="project" value="TreeGrafter"/>
</dbReference>
<dbReference type="CDD" id="cd01681">
    <property type="entry name" value="aeEF2_snRNP_like_IV"/>
    <property type="match status" value="1"/>
</dbReference>
<evidence type="ECO:0000256" key="7">
    <source>
        <dbReference type="ARBA" id="ARBA00048548"/>
    </source>
</evidence>
<dbReference type="GO" id="GO:0005829">
    <property type="term" value="C:cytosol"/>
    <property type="evidence" value="ECO:0007669"/>
    <property type="project" value="TreeGrafter"/>
</dbReference>
<dbReference type="Pfam" id="PF14492">
    <property type="entry name" value="EFG_III"/>
    <property type="match status" value="1"/>
</dbReference>
<evidence type="ECO:0000256" key="4">
    <source>
        <dbReference type="ARBA" id="ARBA00022741"/>
    </source>
</evidence>
<dbReference type="InterPro" id="IPR035647">
    <property type="entry name" value="EFG_III/V"/>
</dbReference>
<organism evidence="11 12">
    <name type="scientific">Chytriomyces confervae</name>
    <dbReference type="NCBI Taxonomy" id="246404"/>
    <lineage>
        <taxon>Eukaryota</taxon>
        <taxon>Fungi</taxon>
        <taxon>Fungi incertae sedis</taxon>
        <taxon>Chytridiomycota</taxon>
        <taxon>Chytridiomycota incertae sedis</taxon>
        <taxon>Chytridiomycetes</taxon>
        <taxon>Chytridiales</taxon>
        <taxon>Chytriomycetaceae</taxon>
        <taxon>Chytriomyces</taxon>
    </lineage>
</organism>
<comment type="caution">
    <text evidence="11">The sequence shown here is derived from an EMBL/GenBank/DDBJ whole genome shotgun (WGS) entry which is preliminary data.</text>
</comment>
<dbReference type="PRINTS" id="PR00315">
    <property type="entry name" value="ELONGATNFCT"/>
</dbReference>
<evidence type="ECO:0000256" key="1">
    <source>
        <dbReference type="ARBA" id="ARBA00004496"/>
    </source>
</evidence>
<keyword evidence="6" id="KW-0342">GTP-binding</keyword>
<dbReference type="CDD" id="cd16268">
    <property type="entry name" value="EF2_II"/>
    <property type="match status" value="1"/>
</dbReference>
<name>A0A507FCG6_9FUNG</name>
<dbReference type="GO" id="GO:0042256">
    <property type="term" value="P:cytosolic ribosome assembly"/>
    <property type="evidence" value="ECO:0007669"/>
    <property type="project" value="TreeGrafter"/>
</dbReference>
<dbReference type="EMBL" id="QEAP01000148">
    <property type="protein sequence ID" value="TPX74031.1"/>
    <property type="molecule type" value="Genomic_DNA"/>
</dbReference>
<dbReference type="GO" id="GO:0003924">
    <property type="term" value="F:GTPase activity"/>
    <property type="evidence" value="ECO:0007669"/>
    <property type="project" value="InterPro"/>
</dbReference>
<dbReference type="Gene3D" id="3.90.1430.10">
    <property type="entry name" value="Yeast translation eEF2 (G' domain)"/>
    <property type="match status" value="1"/>
</dbReference>
<keyword evidence="5" id="KW-0378">Hydrolase</keyword>
<dbReference type="InterPro" id="IPR027417">
    <property type="entry name" value="P-loop_NTPase"/>
</dbReference>
<keyword evidence="3" id="KW-0690">Ribosome biogenesis</keyword>
<dbReference type="Gene3D" id="3.30.70.240">
    <property type="match status" value="1"/>
</dbReference>
<dbReference type="OrthoDB" id="364892at2759"/>
<dbReference type="InterPro" id="IPR004161">
    <property type="entry name" value="EFTu-like_2"/>
</dbReference>
<dbReference type="SUPFAM" id="SSF54980">
    <property type="entry name" value="EF-G C-terminal domain-like"/>
    <property type="match status" value="2"/>
</dbReference>
<dbReference type="InterPro" id="IPR009000">
    <property type="entry name" value="Transl_B-barrel_sf"/>
</dbReference>
<dbReference type="InterPro" id="IPR020568">
    <property type="entry name" value="Ribosomal_Su5_D2-typ_SF"/>
</dbReference>
<dbReference type="InterPro" id="IPR056752">
    <property type="entry name" value="EFL1"/>
</dbReference>
<evidence type="ECO:0000256" key="5">
    <source>
        <dbReference type="ARBA" id="ARBA00022801"/>
    </source>
</evidence>
<evidence type="ECO:0000313" key="11">
    <source>
        <dbReference type="EMBL" id="TPX74031.1"/>
    </source>
</evidence>
<reference evidence="11 12" key="1">
    <citation type="journal article" date="2019" name="Sci. Rep.">
        <title>Comparative genomics of chytrid fungi reveal insights into the obligate biotrophic and pathogenic lifestyle of Synchytrium endobioticum.</title>
        <authorList>
            <person name="van de Vossenberg B.T.L.H."/>
            <person name="Warris S."/>
            <person name="Nguyen H.D.T."/>
            <person name="van Gent-Pelzer M.P.E."/>
            <person name="Joly D.L."/>
            <person name="van de Geest H.C."/>
            <person name="Bonants P.J.M."/>
            <person name="Smith D.S."/>
            <person name="Levesque C.A."/>
            <person name="van der Lee T.A.J."/>
        </authorList>
    </citation>
    <scope>NUCLEOTIDE SEQUENCE [LARGE SCALE GENOMIC DNA]</scope>
    <source>
        <strain evidence="11 12">CBS 675.73</strain>
    </source>
</reference>
<dbReference type="Gene3D" id="3.30.70.870">
    <property type="entry name" value="Elongation Factor G (Translational Gtpase), domain 3"/>
    <property type="match status" value="1"/>
</dbReference>
<dbReference type="CDD" id="cd01885">
    <property type="entry name" value="EF2"/>
    <property type="match status" value="1"/>
</dbReference>
<dbReference type="InterPro" id="IPR005225">
    <property type="entry name" value="Small_GTP-bd"/>
</dbReference>
<dbReference type="Gene3D" id="2.40.30.10">
    <property type="entry name" value="Translation factors"/>
    <property type="match status" value="1"/>
</dbReference>
<evidence type="ECO:0000256" key="3">
    <source>
        <dbReference type="ARBA" id="ARBA00022517"/>
    </source>
</evidence>
<dbReference type="PANTHER" id="PTHR42908">
    <property type="entry name" value="TRANSLATION ELONGATION FACTOR-RELATED"/>
    <property type="match status" value="1"/>
</dbReference>
<dbReference type="InterPro" id="IPR000640">
    <property type="entry name" value="EFG_V-like"/>
</dbReference>
<dbReference type="FunFam" id="3.30.70.240:FF:000006">
    <property type="entry name" value="Elongation factor like GTPase 1"/>
    <property type="match status" value="1"/>
</dbReference>
<dbReference type="FunFam" id="3.40.50.300:FF:000746">
    <property type="entry name" value="Ribosome assembly protein 1"/>
    <property type="match status" value="1"/>
</dbReference>
<dbReference type="NCBIfam" id="TIGR00231">
    <property type="entry name" value="small_GTP"/>
    <property type="match status" value="1"/>
</dbReference>
<keyword evidence="2" id="KW-0963">Cytoplasm</keyword>
<evidence type="ECO:0000256" key="6">
    <source>
        <dbReference type="ARBA" id="ARBA00023134"/>
    </source>
</evidence>
<dbReference type="Pfam" id="PF25118">
    <property type="entry name" value="EFL1"/>
    <property type="match status" value="1"/>
</dbReference>
<dbReference type="Gene3D" id="3.40.50.300">
    <property type="entry name" value="P-loop containing nucleotide triphosphate hydrolases"/>
    <property type="match status" value="1"/>
</dbReference>
<dbReference type="Pfam" id="PF00679">
    <property type="entry name" value="EFG_C"/>
    <property type="match status" value="1"/>
</dbReference>
<dbReference type="STRING" id="246404.A0A507FCG6"/>
<dbReference type="PROSITE" id="PS51722">
    <property type="entry name" value="G_TR_2"/>
    <property type="match status" value="1"/>
</dbReference>
<dbReference type="SUPFAM" id="SSF52540">
    <property type="entry name" value="P-loop containing nucleoside triphosphate hydrolases"/>
    <property type="match status" value="1"/>
</dbReference>
<dbReference type="InterPro" id="IPR014721">
    <property type="entry name" value="Ribsml_uS5_D2-typ_fold_subgr"/>
</dbReference>
<dbReference type="SUPFAM" id="SSF54211">
    <property type="entry name" value="Ribosomal protein S5 domain 2-like"/>
    <property type="match status" value="1"/>
</dbReference>
<dbReference type="Pfam" id="PF00009">
    <property type="entry name" value="GTP_EFTU"/>
    <property type="match status" value="1"/>
</dbReference>
<dbReference type="FunFam" id="3.30.70.870:FF:000002">
    <property type="entry name" value="Translation elongation factor 2"/>
    <property type="match status" value="1"/>
</dbReference>
<keyword evidence="4" id="KW-0547">Nucleotide-binding</keyword>
<accession>A0A507FCG6</accession>
<evidence type="ECO:0000256" key="2">
    <source>
        <dbReference type="ARBA" id="ARBA00022490"/>
    </source>
</evidence>
<dbReference type="Proteomes" id="UP000320333">
    <property type="component" value="Unassembled WGS sequence"/>
</dbReference>
<dbReference type="GO" id="GO:0005525">
    <property type="term" value="F:GTP binding"/>
    <property type="evidence" value="ECO:0007669"/>
    <property type="project" value="UniProtKB-KW"/>
</dbReference>
<dbReference type="PANTHER" id="PTHR42908:SF3">
    <property type="entry name" value="ELONGATION FACTOR-LIKE GTPASE 1"/>
    <property type="match status" value="1"/>
</dbReference>
<comment type="subcellular location">
    <subcellularLocation>
        <location evidence="1">Cytoplasm</location>
    </subcellularLocation>
</comment>
<dbReference type="SMART" id="SM00838">
    <property type="entry name" value="EFG_C"/>
    <property type="match status" value="1"/>
</dbReference>
<keyword evidence="12" id="KW-1185">Reference proteome</keyword>
<dbReference type="SUPFAM" id="SSF50447">
    <property type="entry name" value="Translation proteins"/>
    <property type="match status" value="1"/>
</dbReference>
<proteinExistence type="predicted"/>
<protein>
    <recommendedName>
        <fullName evidence="8">Ribosome assembly protein 1</fullName>
    </recommendedName>
    <alternativeName>
        <fullName evidence="9">Elongation factor-like 1</fullName>
    </alternativeName>
</protein>
<evidence type="ECO:0000256" key="9">
    <source>
        <dbReference type="ARBA" id="ARBA00081809"/>
    </source>
</evidence>
<feature type="domain" description="Tr-type G" evidence="10">
    <location>
        <begin position="16"/>
        <end position="290"/>
    </location>
</feature>
<evidence type="ECO:0000313" key="12">
    <source>
        <dbReference type="Proteomes" id="UP000320333"/>
    </source>
</evidence>
<sequence length="1305" mass="143679">MEAIRKQLKSLQQRQSNIRNICILAHVDHGKTTLSDSLLASNGIISAKMAGKVRYLDSREDEIERGITMKSSGISLLFRTANPVPQQESLNQPNDTLGTQDFLVNLIDSPGHVDFASEVSTASRLCDGCLVLVDAVEGVCTQTHTVLRQALSESIRPILVINKIDRLITQLKMSPHEAYSHMSMILEEVNAIVGTFHMENLIADDARKYQEALDQQQKESEMKESTDATNALVDDWLLEDRDDEHLYFSPDKGNVVFASAIDGWAFRIDHFARIYASKLGVKEAALKRVLWGDFYLDPKTKRAVGPKGLKGRALKPFFVQFILDNIWAVYDAVENDREKLEKIVKVLNLKILPRELKQKDPKPVLQTVMTQWLPLSATILQATVEVIPSPKTAQKDKIPVLLSTLPPLKSQVADSFTQEEEAMIACDASSPHTVVYVCKMFSAPADVIAASLKSAAGGVAGSTSDRVQLSSEESREQRRLAVIAERAARKKLEMDTAAQLAGTNTNAVSGAEGIAIARREEADVKPLPGFLAASGVAPAVVESENEDETLIGFARCYSGTVKVGQVLHVLGPKYHPSKPDLYRTEVTISKLYMMMGRELHPLDEVPAGNVFGIGGLEGKVLKSGTLASSTTVRSFGGINGDAPILRVAVEPMNPGELEKLRIGLQLLNQADPCVEVIEQKTGELVIVTAGALHLERCLKDLRERFAKIEIEVSEPIVPFRETIFNIPAIANRAPDQEDDTPTAEPLPTGTVVSSVSGGIATFRIRVLPIPKNVTAFLESSSRRLKALTDSNRATDVEIESDDAKGEKSVFMHDLAAQFQEARKIGSLVEKEKWENLEARILAFGPNDIGPNILFNDYESGVLSSWSSPASSKARSRQESSVPAEGSDSATYVRIASPREYEGSIIAGFQQAMFEGPLCNEPMMGVAVFIEQFQLNFEGADARQIGLLPSLVMPAVKEACRQAFLQWSPRLALAMYSCDLQAPSEVLGKVYAVLSKRRGRILSEEVKDGTPFFQIKSLLPVIESFGFSDDIRKRTAGSAIPQLIFSGFEILDIDPFWVPTTQEELEDLGDKADRENAAKKYMEGVRRRKRLVPRRTKKGGLIPADRILVQQVPLSPLILSRNDRSNRVYLGVQDEADSLSAADILHSANLAVLSSFKSGSQSHPDRLIYGVAGLLFDASTPLPFGGSKHKPGYASFEGSNCLQLLDFMITSAFRSYWSYRGRRAVDLVVMAINRVLDLVSYGEKDFLDECVMKGMKKSGHIEWFGAAFMPGWLAHISDVPDSRGVFFTPNRLRLLSVNRQQQRIAD</sequence>
<dbReference type="FunFam" id="3.90.1430.10:FF:000002">
    <property type="entry name" value="Elongation factor like GTPase 1"/>
    <property type="match status" value="1"/>
</dbReference>
<evidence type="ECO:0000259" key="10">
    <source>
        <dbReference type="PROSITE" id="PS51722"/>
    </source>
</evidence>
<dbReference type="Pfam" id="PF03144">
    <property type="entry name" value="GTP_EFTU_D2"/>
    <property type="match status" value="1"/>
</dbReference>
<dbReference type="InterPro" id="IPR041095">
    <property type="entry name" value="EFG_II"/>
</dbReference>
<evidence type="ECO:0000256" key="8">
    <source>
        <dbReference type="ARBA" id="ARBA00068031"/>
    </source>
</evidence>
<dbReference type="Gene3D" id="3.30.230.10">
    <property type="match status" value="1"/>
</dbReference>
<dbReference type="CDD" id="cd04096">
    <property type="entry name" value="eEF2_snRNP_like_C"/>
    <property type="match status" value="1"/>
</dbReference>
<comment type="catalytic activity">
    <reaction evidence="7">
        <text>GTP + H2O = GDP + phosphate + H(+)</text>
        <dbReference type="Rhea" id="RHEA:19669"/>
        <dbReference type="ChEBI" id="CHEBI:15377"/>
        <dbReference type="ChEBI" id="CHEBI:15378"/>
        <dbReference type="ChEBI" id="CHEBI:37565"/>
        <dbReference type="ChEBI" id="CHEBI:43474"/>
        <dbReference type="ChEBI" id="CHEBI:58189"/>
    </reaction>
</comment>